<evidence type="ECO:0000313" key="1">
    <source>
        <dbReference type="EMBL" id="CEK52950.1"/>
    </source>
</evidence>
<accession>A0A0B6YBY7</accession>
<sequence length="118" mass="12896">LMSTTPSSPYIDICSSIPPSHIPPNLTTTPTSPTSSLQLSQIIQQLLPSVPIPPSSYKTAIPSLYLSQHYPHTLYPIFSNSFPPTSPSSSNTTIHPQLYMPRLTLSSCPLLPFSNPYQ</sequence>
<protein>
    <submittedName>
        <fullName evidence="1">Uncharacterized protein</fullName>
    </submittedName>
</protein>
<proteinExistence type="predicted"/>
<gene>
    <name evidence="1" type="primary">ORF18569</name>
</gene>
<feature type="non-terminal residue" evidence="1">
    <location>
        <position position="1"/>
    </location>
</feature>
<reference evidence="1" key="1">
    <citation type="submission" date="2014-12" db="EMBL/GenBank/DDBJ databases">
        <title>Insight into the proteome of Arion vulgaris.</title>
        <authorList>
            <person name="Aradska J."/>
            <person name="Bulat T."/>
            <person name="Smidak R."/>
            <person name="Sarate P."/>
            <person name="Gangsoo J."/>
            <person name="Sialana F."/>
            <person name="Bilban M."/>
            <person name="Lubec G."/>
        </authorList>
    </citation>
    <scope>NUCLEOTIDE SEQUENCE</scope>
    <source>
        <tissue evidence="1">Skin</tissue>
    </source>
</reference>
<dbReference type="AlphaFoldDB" id="A0A0B6YBY7"/>
<feature type="non-terminal residue" evidence="1">
    <location>
        <position position="118"/>
    </location>
</feature>
<organism evidence="1">
    <name type="scientific">Arion vulgaris</name>
    <dbReference type="NCBI Taxonomy" id="1028688"/>
    <lineage>
        <taxon>Eukaryota</taxon>
        <taxon>Metazoa</taxon>
        <taxon>Spiralia</taxon>
        <taxon>Lophotrochozoa</taxon>
        <taxon>Mollusca</taxon>
        <taxon>Gastropoda</taxon>
        <taxon>Heterobranchia</taxon>
        <taxon>Euthyneura</taxon>
        <taxon>Panpulmonata</taxon>
        <taxon>Eupulmonata</taxon>
        <taxon>Stylommatophora</taxon>
        <taxon>Helicina</taxon>
        <taxon>Arionoidea</taxon>
        <taxon>Arionidae</taxon>
        <taxon>Arion</taxon>
    </lineage>
</organism>
<dbReference type="EMBL" id="HACG01006085">
    <property type="protein sequence ID" value="CEK52950.1"/>
    <property type="molecule type" value="Transcribed_RNA"/>
</dbReference>
<name>A0A0B6YBY7_9EUPU</name>